<feature type="domain" description="Major facilitator superfamily (MFS) profile" evidence="10">
    <location>
        <begin position="86"/>
        <end position="525"/>
    </location>
</feature>
<dbReference type="EMBL" id="KZ819323">
    <property type="protein sequence ID" value="PWN22582.1"/>
    <property type="molecule type" value="Genomic_DNA"/>
</dbReference>
<dbReference type="PROSITE" id="PS00217">
    <property type="entry name" value="SUGAR_TRANSPORT_2"/>
    <property type="match status" value="1"/>
</dbReference>
<evidence type="ECO:0000256" key="2">
    <source>
        <dbReference type="ARBA" id="ARBA00010992"/>
    </source>
</evidence>
<dbReference type="OrthoDB" id="5290825at2759"/>
<dbReference type="AlphaFoldDB" id="A0A316UBP1"/>
<dbReference type="PROSITE" id="PS50850">
    <property type="entry name" value="MFS"/>
    <property type="match status" value="1"/>
</dbReference>
<dbReference type="PANTHER" id="PTHR48020">
    <property type="entry name" value="PROTON MYO-INOSITOL COTRANSPORTER"/>
    <property type="match status" value="1"/>
</dbReference>
<dbReference type="GO" id="GO:0016020">
    <property type="term" value="C:membrane"/>
    <property type="evidence" value="ECO:0007669"/>
    <property type="project" value="UniProtKB-SubCell"/>
</dbReference>
<reference evidence="11 12" key="1">
    <citation type="journal article" date="2018" name="Mol. Biol. Evol.">
        <title>Broad Genomic Sampling Reveals a Smut Pathogenic Ancestry of the Fungal Clade Ustilaginomycotina.</title>
        <authorList>
            <person name="Kijpornyongpan T."/>
            <person name="Mondo S.J."/>
            <person name="Barry K."/>
            <person name="Sandor L."/>
            <person name="Lee J."/>
            <person name="Lipzen A."/>
            <person name="Pangilinan J."/>
            <person name="LaButti K."/>
            <person name="Hainaut M."/>
            <person name="Henrissat B."/>
            <person name="Grigoriev I.V."/>
            <person name="Spatafora J.W."/>
            <person name="Aime M.C."/>
        </authorList>
    </citation>
    <scope>NUCLEOTIDE SEQUENCE [LARGE SCALE GENOMIC DNA]</scope>
    <source>
        <strain evidence="11 12">MCA 4718</strain>
    </source>
</reference>
<keyword evidence="6 9" id="KW-0472">Membrane</keyword>
<feature type="transmembrane region" description="Helical" evidence="9">
    <location>
        <begin position="496"/>
        <end position="521"/>
    </location>
</feature>
<evidence type="ECO:0000256" key="1">
    <source>
        <dbReference type="ARBA" id="ARBA00004141"/>
    </source>
</evidence>
<dbReference type="FunFam" id="1.20.1250.20:FF:000474">
    <property type="entry name" value="Sugar transporter, putative"/>
    <property type="match status" value="1"/>
</dbReference>
<dbReference type="InterPro" id="IPR050814">
    <property type="entry name" value="Myo-inositol_Transporter"/>
</dbReference>
<feature type="transmembrane region" description="Helical" evidence="9">
    <location>
        <begin position="374"/>
        <end position="396"/>
    </location>
</feature>
<feature type="transmembrane region" description="Helical" evidence="9">
    <location>
        <begin position="403"/>
        <end position="425"/>
    </location>
</feature>
<accession>A0A316UBP1</accession>
<dbReference type="NCBIfam" id="TIGR00879">
    <property type="entry name" value="SP"/>
    <property type="match status" value="1"/>
</dbReference>
<dbReference type="InterPro" id="IPR003663">
    <property type="entry name" value="Sugar/inositol_transpt"/>
</dbReference>
<evidence type="ECO:0000256" key="7">
    <source>
        <dbReference type="ARBA" id="ARBA00049119"/>
    </source>
</evidence>
<dbReference type="GO" id="GO:0022857">
    <property type="term" value="F:transmembrane transporter activity"/>
    <property type="evidence" value="ECO:0007669"/>
    <property type="project" value="InterPro"/>
</dbReference>
<evidence type="ECO:0000256" key="4">
    <source>
        <dbReference type="ARBA" id="ARBA00022692"/>
    </source>
</evidence>
<dbReference type="InterPro" id="IPR005828">
    <property type="entry name" value="MFS_sugar_transport-like"/>
</dbReference>
<evidence type="ECO:0000256" key="6">
    <source>
        <dbReference type="ARBA" id="ARBA00023136"/>
    </source>
</evidence>
<keyword evidence="3 8" id="KW-0813">Transport</keyword>
<comment type="catalytic activity">
    <reaction evidence="7">
        <text>myo-inositol(out) + H(+)(out) = myo-inositol(in) + H(+)(in)</text>
        <dbReference type="Rhea" id="RHEA:60364"/>
        <dbReference type="ChEBI" id="CHEBI:15378"/>
        <dbReference type="ChEBI" id="CHEBI:17268"/>
    </reaction>
</comment>
<feature type="transmembrane region" description="Helical" evidence="9">
    <location>
        <begin position="188"/>
        <end position="206"/>
    </location>
</feature>
<evidence type="ECO:0000256" key="9">
    <source>
        <dbReference type="SAM" id="Phobius"/>
    </source>
</evidence>
<dbReference type="STRING" id="1684307.A0A316UBP1"/>
<dbReference type="SUPFAM" id="SSF103473">
    <property type="entry name" value="MFS general substrate transporter"/>
    <property type="match status" value="1"/>
</dbReference>
<feature type="transmembrane region" description="Helical" evidence="9">
    <location>
        <begin position="81"/>
        <end position="99"/>
    </location>
</feature>
<evidence type="ECO:0000259" key="10">
    <source>
        <dbReference type="PROSITE" id="PS50850"/>
    </source>
</evidence>
<dbReference type="InterPro" id="IPR005829">
    <property type="entry name" value="Sugar_transporter_CS"/>
</dbReference>
<feature type="transmembrane region" description="Helical" evidence="9">
    <location>
        <begin position="158"/>
        <end position="176"/>
    </location>
</feature>
<feature type="transmembrane region" description="Helical" evidence="9">
    <location>
        <begin position="251"/>
        <end position="268"/>
    </location>
</feature>
<feature type="transmembrane region" description="Helical" evidence="9">
    <location>
        <begin position="470"/>
        <end position="490"/>
    </location>
</feature>
<dbReference type="RefSeq" id="XP_025349742.1">
    <property type="nucleotide sequence ID" value="XM_025490224.1"/>
</dbReference>
<name>A0A316UBP1_9BASI</name>
<protein>
    <recommendedName>
        <fullName evidence="10">Major facilitator superfamily (MFS) profile domain-containing protein</fullName>
    </recommendedName>
</protein>
<keyword evidence="5 9" id="KW-1133">Transmembrane helix</keyword>
<dbReference type="Pfam" id="PF00083">
    <property type="entry name" value="Sugar_tr"/>
    <property type="match status" value="1"/>
</dbReference>
<dbReference type="PANTHER" id="PTHR48020:SF4">
    <property type="entry name" value="SYMPORT, PUTATIVE (AFU_ORTHOLOGUE AFUA_3G11790)-RELATED"/>
    <property type="match status" value="1"/>
</dbReference>
<evidence type="ECO:0000313" key="11">
    <source>
        <dbReference type="EMBL" id="PWN22582.1"/>
    </source>
</evidence>
<organism evidence="11 12">
    <name type="scientific">Pseudomicrostroma glucosiphilum</name>
    <dbReference type="NCBI Taxonomy" id="1684307"/>
    <lineage>
        <taxon>Eukaryota</taxon>
        <taxon>Fungi</taxon>
        <taxon>Dikarya</taxon>
        <taxon>Basidiomycota</taxon>
        <taxon>Ustilaginomycotina</taxon>
        <taxon>Exobasidiomycetes</taxon>
        <taxon>Microstromatales</taxon>
        <taxon>Microstromatales incertae sedis</taxon>
        <taxon>Pseudomicrostroma</taxon>
    </lineage>
</organism>
<evidence type="ECO:0000313" key="12">
    <source>
        <dbReference type="Proteomes" id="UP000245942"/>
    </source>
</evidence>
<dbReference type="GeneID" id="37011958"/>
<dbReference type="Proteomes" id="UP000245942">
    <property type="component" value="Unassembled WGS sequence"/>
</dbReference>
<gene>
    <name evidence="11" type="ORF">BCV69DRAFT_246728</name>
</gene>
<dbReference type="Gene3D" id="1.20.1250.20">
    <property type="entry name" value="MFS general substrate transporter like domains"/>
    <property type="match status" value="1"/>
</dbReference>
<dbReference type="GO" id="GO:0015798">
    <property type="term" value="P:myo-inositol transport"/>
    <property type="evidence" value="ECO:0007669"/>
    <property type="project" value="UniProtKB-ARBA"/>
</dbReference>
<proteinExistence type="inferred from homology"/>
<dbReference type="InterPro" id="IPR036259">
    <property type="entry name" value="MFS_trans_sf"/>
</dbReference>
<keyword evidence="12" id="KW-1185">Reference proteome</keyword>
<evidence type="ECO:0000256" key="5">
    <source>
        <dbReference type="ARBA" id="ARBA00022989"/>
    </source>
</evidence>
<feature type="transmembrane region" description="Helical" evidence="9">
    <location>
        <begin position="126"/>
        <end position="146"/>
    </location>
</feature>
<evidence type="ECO:0000256" key="3">
    <source>
        <dbReference type="ARBA" id="ARBA00022448"/>
    </source>
</evidence>
<evidence type="ECO:0000256" key="8">
    <source>
        <dbReference type="RuleBase" id="RU003346"/>
    </source>
</evidence>
<comment type="subcellular location">
    <subcellularLocation>
        <location evidence="1">Membrane</location>
        <topology evidence="1">Multi-pass membrane protein</topology>
    </subcellularLocation>
</comment>
<feature type="transmembrane region" description="Helical" evidence="9">
    <location>
        <begin position="218"/>
        <end position="245"/>
    </location>
</feature>
<dbReference type="InterPro" id="IPR020846">
    <property type="entry name" value="MFS_dom"/>
</dbReference>
<feature type="transmembrane region" description="Helical" evidence="9">
    <location>
        <begin position="339"/>
        <end position="362"/>
    </location>
</feature>
<dbReference type="GO" id="GO:0015791">
    <property type="term" value="P:polyol transmembrane transport"/>
    <property type="evidence" value="ECO:0007669"/>
    <property type="project" value="UniProtKB-ARBA"/>
</dbReference>
<comment type="similarity">
    <text evidence="2 8">Belongs to the major facilitator superfamily. Sugar transporter (TC 2.A.1.1) family.</text>
</comment>
<sequence length="592" mass="64816">MVQGTAAGKVVNPLAHLSKQQLLEQADSFCNEKGLEEHRNLIQRGALVAQNPASYRLLEELSEEEKDAITYELTHKWSHPWPLYFTIVTCSIGAAVQGWDQTGSNGANLSFPAEFGIGGEEERDGWIVGVVNAAPYLASAFVGCWLSDPLNNLFGRRGCIFLTALCLIATPIASGVSRDWQGLLVSRLVMGLGMGAKGATVPIFAAENSPAAIRGALVMSWQLWTAFGIFLGFAANVIVAGAGAITWRLQLASAFIPALPLAAMIYFCPESPRWLIKKNRYPQAFRSLCRLRHNKIQAARDLYYIHAMIVEEAKIIKGETFIKRAIELFTIPRVRRATVASGVVMLGQQMCGINIIAFYSSTIFVESGFTERQAIYSSLGFGAINFAFAFPAVGTIDTFGRRALLLSTFPNMCWCLIVAGCGTLLPTGSTAQLGIVATFVYLFAAFYSTGEGPVPFAYSAECFPLAHREIGMAWAVATCLFWAAVLSITLPPMLLAFTSLGVFMFYAGLNALAFCLIYLFLPETKQATLEELDAVFSISHARFIRYNLTQVTPSWFRRNVLWQRKYPRPPPLVEMDEHVGGAAADWAKKGAA</sequence>
<dbReference type="PRINTS" id="PR00171">
    <property type="entry name" value="SUGRTRNSPORT"/>
</dbReference>
<feature type="transmembrane region" description="Helical" evidence="9">
    <location>
        <begin position="431"/>
        <end position="449"/>
    </location>
</feature>
<keyword evidence="4 9" id="KW-0812">Transmembrane</keyword>